<evidence type="ECO:0000256" key="3">
    <source>
        <dbReference type="ARBA" id="ARBA00022741"/>
    </source>
</evidence>
<dbReference type="EMBL" id="BMEV01000047">
    <property type="protein sequence ID" value="GFZ82203.1"/>
    <property type="molecule type" value="Genomic_DNA"/>
</dbReference>
<evidence type="ECO:0000259" key="5">
    <source>
        <dbReference type="PROSITE" id="PS50893"/>
    </source>
</evidence>
<keyword evidence="7" id="KW-1185">Reference proteome</keyword>
<keyword evidence="2" id="KW-0813">Transport</keyword>
<comment type="caution">
    <text evidence="6">The sequence shown here is derived from an EMBL/GenBank/DDBJ whole genome shotgun (WGS) entry which is preliminary data.</text>
</comment>
<dbReference type="Pfam" id="PF08352">
    <property type="entry name" value="oligo_HPY"/>
    <property type="match status" value="1"/>
</dbReference>
<dbReference type="GO" id="GO:0015833">
    <property type="term" value="P:peptide transport"/>
    <property type="evidence" value="ECO:0007669"/>
    <property type="project" value="InterPro"/>
</dbReference>
<dbReference type="InterPro" id="IPR003593">
    <property type="entry name" value="AAA+_ATPase"/>
</dbReference>
<dbReference type="InterPro" id="IPR027417">
    <property type="entry name" value="P-loop_NTPase"/>
</dbReference>
<dbReference type="PANTHER" id="PTHR43776:SF8">
    <property type="entry name" value="ABC TRANSPORTER, ATP-BINDING PROTEIN"/>
    <property type="match status" value="1"/>
</dbReference>
<feature type="domain" description="ABC transporter" evidence="5">
    <location>
        <begin position="3"/>
        <end position="247"/>
    </location>
</feature>
<reference evidence="6" key="2">
    <citation type="submission" date="2020-09" db="EMBL/GenBank/DDBJ databases">
        <authorList>
            <person name="Sun Q."/>
            <person name="Zhou Y."/>
        </authorList>
    </citation>
    <scope>NUCLEOTIDE SEQUENCE</scope>
    <source>
        <strain evidence="6">CGMCC 1.12360</strain>
    </source>
</reference>
<proteinExistence type="inferred from homology"/>
<dbReference type="GO" id="GO:0005524">
    <property type="term" value="F:ATP binding"/>
    <property type="evidence" value="ECO:0007669"/>
    <property type="project" value="UniProtKB-KW"/>
</dbReference>
<protein>
    <submittedName>
        <fullName evidence="6">Oligopeptide transport ATP-binding protein AppF</fullName>
    </submittedName>
</protein>
<reference evidence="6" key="1">
    <citation type="journal article" date="2014" name="Int. J. Syst. Evol. Microbiol.">
        <title>Complete genome sequence of Corynebacterium casei LMG S-19264T (=DSM 44701T), isolated from a smear-ripened cheese.</title>
        <authorList>
            <consortium name="US DOE Joint Genome Institute (JGI-PGF)"/>
            <person name="Walter F."/>
            <person name="Albersmeier A."/>
            <person name="Kalinowski J."/>
            <person name="Ruckert C."/>
        </authorList>
    </citation>
    <scope>NUCLEOTIDE SEQUENCE</scope>
    <source>
        <strain evidence="6">CGMCC 1.12360</strain>
    </source>
</reference>
<dbReference type="Gene3D" id="3.40.50.300">
    <property type="entry name" value="P-loop containing nucleotide triphosphate hydrolases"/>
    <property type="match status" value="1"/>
</dbReference>
<dbReference type="CDD" id="cd03257">
    <property type="entry name" value="ABC_NikE_OppD_transporters"/>
    <property type="match status" value="1"/>
</dbReference>
<dbReference type="InterPro" id="IPR013563">
    <property type="entry name" value="Oligopep_ABC_C"/>
</dbReference>
<gene>
    <name evidence="6" type="primary">appF</name>
    <name evidence="6" type="ORF">GCM10010978_23710</name>
</gene>
<keyword evidence="4 6" id="KW-0067">ATP-binding</keyword>
<evidence type="ECO:0000313" key="6">
    <source>
        <dbReference type="EMBL" id="GFZ82203.1"/>
    </source>
</evidence>
<organism evidence="6 7">
    <name type="scientific">Compostibacillus humi</name>
    <dbReference type="NCBI Taxonomy" id="1245525"/>
    <lineage>
        <taxon>Bacteria</taxon>
        <taxon>Bacillati</taxon>
        <taxon>Bacillota</taxon>
        <taxon>Bacilli</taxon>
        <taxon>Bacillales</taxon>
        <taxon>Bacillaceae</taxon>
        <taxon>Compostibacillus</taxon>
    </lineage>
</organism>
<dbReference type="GO" id="GO:0016887">
    <property type="term" value="F:ATP hydrolysis activity"/>
    <property type="evidence" value="ECO:0007669"/>
    <property type="project" value="InterPro"/>
</dbReference>
<dbReference type="InterPro" id="IPR017871">
    <property type="entry name" value="ABC_transporter-like_CS"/>
</dbReference>
<dbReference type="FunFam" id="3.40.50.300:FF:000016">
    <property type="entry name" value="Oligopeptide ABC transporter ATP-binding component"/>
    <property type="match status" value="1"/>
</dbReference>
<dbReference type="PROSITE" id="PS50893">
    <property type="entry name" value="ABC_TRANSPORTER_2"/>
    <property type="match status" value="1"/>
</dbReference>
<accession>A0A8J2TQS2</accession>
<dbReference type="InterPro" id="IPR050319">
    <property type="entry name" value="ABC_transp_ATP-bind"/>
</dbReference>
<dbReference type="InterPro" id="IPR003439">
    <property type="entry name" value="ABC_transporter-like_ATP-bd"/>
</dbReference>
<comment type="similarity">
    <text evidence="1">Belongs to the ABC transporter superfamily.</text>
</comment>
<evidence type="ECO:0000313" key="7">
    <source>
        <dbReference type="Proteomes" id="UP000602050"/>
    </source>
</evidence>
<name>A0A8J2TQS2_9BACI</name>
<evidence type="ECO:0000256" key="2">
    <source>
        <dbReference type="ARBA" id="ARBA00022448"/>
    </source>
</evidence>
<dbReference type="Pfam" id="PF00005">
    <property type="entry name" value="ABC_tran"/>
    <property type="match status" value="1"/>
</dbReference>
<sequence length="327" mass="37072">MLVEIKDLKKHFKVGKNQYVKAVDGVSFNIKEGQTYGLVGESGCGKSTTARMLIRLIEPTSGSILFNGIDLVNISKKELWQQRKNIQMVFQDPYASLHPKMKIIQSLMEPLNIYNIGTKNERERKAKEMLEIVGLDEKYADRYPHEFSGGQRQRICIARSLMLNPKLVILDEAVSALDVSIQSQILNLLKKLQKEFNLTYLFISHDLSVVNYLCDEVSVMYLGKIVEQGNVDQVFEETSHPYTKSLLSAIPSTDIKQKRDRIILRGDVPSPANPPSGCGFRTRCPLAEDICKEVPPFVEVGEGHFSRCSLIEKYKREMETNEVPTNS</sequence>
<evidence type="ECO:0000256" key="4">
    <source>
        <dbReference type="ARBA" id="ARBA00022840"/>
    </source>
</evidence>
<dbReference type="PANTHER" id="PTHR43776">
    <property type="entry name" value="TRANSPORT ATP-BINDING PROTEIN"/>
    <property type="match status" value="1"/>
</dbReference>
<keyword evidence="3" id="KW-0547">Nucleotide-binding</keyword>
<dbReference type="Proteomes" id="UP000602050">
    <property type="component" value="Unassembled WGS sequence"/>
</dbReference>
<evidence type="ECO:0000256" key="1">
    <source>
        <dbReference type="ARBA" id="ARBA00005417"/>
    </source>
</evidence>
<dbReference type="AlphaFoldDB" id="A0A8J2TQS2"/>
<dbReference type="SUPFAM" id="SSF52540">
    <property type="entry name" value="P-loop containing nucleoside triphosphate hydrolases"/>
    <property type="match status" value="1"/>
</dbReference>
<dbReference type="PROSITE" id="PS00211">
    <property type="entry name" value="ABC_TRANSPORTER_1"/>
    <property type="match status" value="1"/>
</dbReference>
<dbReference type="NCBIfam" id="TIGR01727">
    <property type="entry name" value="oligo_HPY"/>
    <property type="match status" value="1"/>
</dbReference>
<dbReference type="SMART" id="SM00382">
    <property type="entry name" value="AAA"/>
    <property type="match status" value="1"/>
</dbReference>
<dbReference type="GO" id="GO:0055085">
    <property type="term" value="P:transmembrane transport"/>
    <property type="evidence" value="ECO:0007669"/>
    <property type="project" value="UniProtKB-ARBA"/>
</dbReference>
<dbReference type="RefSeq" id="WP_188392622.1">
    <property type="nucleotide sequence ID" value="NZ_BMEV01000047.1"/>
</dbReference>